<dbReference type="GO" id="GO:0015252">
    <property type="term" value="F:proton channel activity"/>
    <property type="evidence" value="ECO:0007669"/>
    <property type="project" value="InterPro"/>
</dbReference>
<evidence type="ECO:0000256" key="1">
    <source>
        <dbReference type="ARBA" id="ARBA00004141"/>
    </source>
</evidence>
<dbReference type="InterPro" id="IPR010617">
    <property type="entry name" value="TMEM175-like"/>
</dbReference>
<dbReference type="GO" id="GO:0005267">
    <property type="term" value="F:potassium channel activity"/>
    <property type="evidence" value="ECO:0007669"/>
    <property type="project" value="UniProtKB-KW"/>
</dbReference>
<feature type="transmembrane region" description="Helical" evidence="13">
    <location>
        <begin position="107"/>
        <end position="128"/>
    </location>
</feature>
<keyword evidence="11" id="KW-0407">Ion channel</keyword>
<dbReference type="Pfam" id="PF06736">
    <property type="entry name" value="TMEM175"/>
    <property type="match status" value="1"/>
</dbReference>
<evidence type="ECO:0000256" key="10">
    <source>
        <dbReference type="ARBA" id="ARBA00023136"/>
    </source>
</evidence>
<sequence>MNKNRLEAFSDGVLAIIITIMVLSLKVPDGDSLSALRDTTGNALLSYLVSFVYVGIYWNNHHHTLQLVTRIDGSVLWANLGLLFFLSFLPFTTAWMDETDFAQTPVVVYGIDLLLISLAYFVLQATIVRIQGERSPLRQAVGRDRKGKASVALYLVGILAAAIDGGTARIGVWIGLGTFVAVAVIWVIPDRRLDRAFHHSHHDSEVRQVG</sequence>
<evidence type="ECO:0000256" key="12">
    <source>
        <dbReference type="ARBA" id="ARBA00034430"/>
    </source>
</evidence>
<keyword evidence="15" id="KW-1185">Reference proteome</keyword>
<comment type="subcellular location">
    <subcellularLocation>
        <location evidence="1">Membrane</location>
        <topology evidence="1">Multi-pass membrane protein</topology>
    </subcellularLocation>
</comment>
<dbReference type="KEGG" id="sxn:IAG42_00320"/>
<gene>
    <name evidence="14" type="ORF">IAG42_00320</name>
</gene>
<keyword evidence="3" id="KW-0813">Transport</keyword>
<evidence type="ECO:0000256" key="2">
    <source>
        <dbReference type="ARBA" id="ARBA00006920"/>
    </source>
</evidence>
<name>A0A7H1B0E9_9ACTN</name>
<feature type="transmembrane region" description="Helical" evidence="13">
    <location>
        <begin position="170"/>
        <end position="188"/>
    </location>
</feature>
<dbReference type="RefSeq" id="WP_188334959.1">
    <property type="nucleotide sequence ID" value="NZ_CP061281.1"/>
</dbReference>
<reference evidence="14 15" key="1">
    <citation type="submission" date="2020-09" db="EMBL/GenBank/DDBJ databases">
        <title>A novel species.</title>
        <authorList>
            <person name="Gao J."/>
        </authorList>
    </citation>
    <scope>NUCLEOTIDE SEQUENCE [LARGE SCALE GENOMIC DNA]</scope>
    <source>
        <strain evidence="14 15">CRXT-Y-14</strain>
    </source>
</reference>
<feature type="transmembrane region" description="Helical" evidence="13">
    <location>
        <begin position="71"/>
        <end position="95"/>
    </location>
</feature>
<evidence type="ECO:0000256" key="3">
    <source>
        <dbReference type="ARBA" id="ARBA00022448"/>
    </source>
</evidence>
<evidence type="ECO:0000313" key="15">
    <source>
        <dbReference type="Proteomes" id="UP000516428"/>
    </source>
</evidence>
<proteinExistence type="inferred from homology"/>
<evidence type="ECO:0000256" key="13">
    <source>
        <dbReference type="SAM" id="Phobius"/>
    </source>
</evidence>
<evidence type="ECO:0000256" key="7">
    <source>
        <dbReference type="ARBA" id="ARBA00022958"/>
    </source>
</evidence>
<evidence type="ECO:0000256" key="6">
    <source>
        <dbReference type="ARBA" id="ARBA00022826"/>
    </source>
</evidence>
<evidence type="ECO:0000256" key="5">
    <source>
        <dbReference type="ARBA" id="ARBA00022692"/>
    </source>
</evidence>
<protein>
    <submittedName>
        <fullName evidence="14">DUF1211 domain-containing protein</fullName>
    </submittedName>
</protein>
<evidence type="ECO:0000256" key="11">
    <source>
        <dbReference type="ARBA" id="ARBA00023303"/>
    </source>
</evidence>
<dbReference type="Proteomes" id="UP000516428">
    <property type="component" value="Chromosome"/>
</dbReference>
<keyword evidence="6" id="KW-0631">Potassium channel</keyword>
<dbReference type="PANTHER" id="PTHR31462">
    <property type="entry name" value="ENDOSOMAL/LYSOSOMAL POTASSIUM CHANNEL TMEM175"/>
    <property type="match status" value="1"/>
</dbReference>
<keyword evidence="8 13" id="KW-1133">Transmembrane helix</keyword>
<dbReference type="EMBL" id="CP061281">
    <property type="protein sequence ID" value="QNS02204.1"/>
    <property type="molecule type" value="Genomic_DNA"/>
</dbReference>
<evidence type="ECO:0000313" key="14">
    <source>
        <dbReference type="EMBL" id="QNS02204.1"/>
    </source>
</evidence>
<organism evidence="14 15">
    <name type="scientific">Streptomyces xanthii</name>
    <dbReference type="NCBI Taxonomy" id="2768069"/>
    <lineage>
        <taxon>Bacteria</taxon>
        <taxon>Bacillati</taxon>
        <taxon>Actinomycetota</taxon>
        <taxon>Actinomycetes</taxon>
        <taxon>Kitasatosporales</taxon>
        <taxon>Streptomycetaceae</taxon>
        <taxon>Streptomyces</taxon>
    </lineage>
</organism>
<feature type="transmembrane region" description="Helical" evidence="13">
    <location>
        <begin position="149"/>
        <end position="164"/>
    </location>
</feature>
<keyword evidence="9" id="KW-0406">Ion transport</keyword>
<keyword evidence="5 13" id="KW-0812">Transmembrane</keyword>
<comment type="catalytic activity">
    <reaction evidence="12">
        <text>K(+)(in) = K(+)(out)</text>
        <dbReference type="Rhea" id="RHEA:29463"/>
        <dbReference type="ChEBI" id="CHEBI:29103"/>
    </reaction>
</comment>
<evidence type="ECO:0000256" key="8">
    <source>
        <dbReference type="ARBA" id="ARBA00022989"/>
    </source>
</evidence>
<dbReference type="AlphaFoldDB" id="A0A7H1B0E9"/>
<evidence type="ECO:0000256" key="9">
    <source>
        <dbReference type="ARBA" id="ARBA00023065"/>
    </source>
</evidence>
<feature type="transmembrane region" description="Helical" evidence="13">
    <location>
        <begin position="12"/>
        <end position="28"/>
    </location>
</feature>
<keyword evidence="4" id="KW-0633">Potassium transport</keyword>
<evidence type="ECO:0000256" key="4">
    <source>
        <dbReference type="ARBA" id="ARBA00022538"/>
    </source>
</evidence>
<dbReference type="PANTHER" id="PTHR31462:SF5">
    <property type="entry name" value="ENDOSOMAL_LYSOSOMAL PROTON CHANNEL TMEM175"/>
    <property type="match status" value="1"/>
</dbReference>
<feature type="transmembrane region" description="Helical" evidence="13">
    <location>
        <begin position="40"/>
        <end position="59"/>
    </location>
</feature>
<keyword evidence="10 13" id="KW-0472">Membrane</keyword>
<accession>A0A7H1B0E9</accession>
<keyword evidence="7" id="KW-0630">Potassium</keyword>
<dbReference type="GO" id="GO:0016020">
    <property type="term" value="C:membrane"/>
    <property type="evidence" value="ECO:0007669"/>
    <property type="project" value="UniProtKB-SubCell"/>
</dbReference>
<comment type="similarity">
    <text evidence="2">Belongs to the TMEM175 family.</text>
</comment>